<evidence type="ECO:0000313" key="3">
    <source>
        <dbReference type="Proteomes" id="UP000287033"/>
    </source>
</evidence>
<evidence type="ECO:0000313" key="2">
    <source>
        <dbReference type="EMBL" id="GCC46411.1"/>
    </source>
</evidence>
<feature type="chain" id="PRO_5019091743" evidence="1">
    <location>
        <begin position="17"/>
        <end position="68"/>
    </location>
</feature>
<dbReference type="AlphaFoldDB" id="A0A401TUU7"/>
<dbReference type="OrthoDB" id="266718at2759"/>
<evidence type="ECO:0000256" key="1">
    <source>
        <dbReference type="SAM" id="SignalP"/>
    </source>
</evidence>
<dbReference type="Proteomes" id="UP000287033">
    <property type="component" value="Unassembled WGS sequence"/>
</dbReference>
<protein>
    <submittedName>
        <fullName evidence="2">Uncharacterized protein</fullName>
    </submittedName>
</protein>
<name>A0A401TUU7_CHIPU</name>
<feature type="non-terminal residue" evidence="2">
    <location>
        <position position="1"/>
    </location>
</feature>
<gene>
    <name evidence="2" type="ORF">chiPu_0030484</name>
</gene>
<reference evidence="2 3" key="1">
    <citation type="journal article" date="2018" name="Nat. Ecol. Evol.">
        <title>Shark genomes provide insights into elasmobranch evolution and the origin of vertebrates.</title>
        <authorList>
            <person name="Hara Y"/>
            <person name="Yamaguchi K"/>
            <person name="Onimaru K"/>
            <person name="Kadota M"/>
            <person name="Koyanagi M"/>
            <person name="Keeley SD"/>
            <person name="Tatsumi K"/>
            <person name="Tanaka K"/>
            <person name="Motone F"/>
            <person name="Kageyama Y"/>
            <person name="Nozu R"/>
            <person name="Adachi N"/>
            <person name="Nishimura O"/>
            <person name="Nakagawa R"/>
            <person name="Tanegashima C"/>
            <person name="Kiyatake I"/>
            <person name="Matsumoto R"/>
            <person name="Murakumo K"/>
            <person name="Nishida K"/>
            <person name="Terakita A"/>
            <person name="Kuratani S"/>
            <person name="Sato K"/>
            <person name="Hyodo S Kuraku.S."/>
        </authorList>
    </citation>
    <scope>NUCLEOTIDE SEQUENCE [LARGE SCALE GENOMIC DNA]</scope>
</reference>
<dbReference type="EMBL" id="BEZZ01184496">
    <property type="protein sequence ID" value="GCC46411.1"/>
    <property type="molecule type" value="Genomic_DNA"/>
</dbReference>
<feature type="signal peptide" evidence="1">
    <location>
        <begin position="1"/>
        <end position="16"/>
    </location>
</feature>
<feature type="non-terminal residue" evidence="2">
    <location>
        <position position="68"/>
    </location>
</feature>
<dbReference type="STRING" id="137246.A0A401TUU7"/>
<accession>A0A401TUU7</accession>
<sequence>QPWCGRILSDLLAVLAVYFSSDFDAESLGTSCGLQVFEQSAQQFVQLLETLLSPATEREITLWEQSMM</sequence>
<organism evidence="2 3">
    <name type="scientific">Chiloscyllium punctatum</name>
    <name type="common">Brownbanded bambooshark</name>
    <name type="synonym">Hemiscyllium punctatum</name>
    <dbReference type="NCBI Taxonomy" id="137246"/>
    <lineage>
        <taxon>Eukaryota</taxon>
        <taxon>Metazoa</taxon>
        <taxon>Chordata</taxon>
        <taxon>Craniata</taxon>
        <taxon>Vertebrata</taxon>
        <taxon>Chondrichthyes</taxon>
        <taxon>Elasmobranchii</taxon>
        <taxon>Galeomorphii</taxon>
        <taxon>Galeoidea</taxon>
        <taxon>Orectolobiformes</taxon>
        <taxon>Hemiscylliidae</taxon>
        <taxon>Chiloscyllium</taxon>
    </lineage>
</organism>
<proteinExistence type="predicted"/>
<keyword evidence="1" id="KW-0732">Signal</keyword>
<keyword evidence="3" id="KW-1185">Reference proteome</keyword>
<comment type="caution">
    <text evidence="2">The sequence shown here is derived from an EMBL/GenBank/DDBJ whole genome shotgun (WGS) entry which is preliminary data.</text>
</comment>